<feature type="compositionally biased region" description="Basic and acidic residues" evidence="7">
    <location>
        <begin position="637"/>
        <end position="653"/>
    </location>
</feature>
<dbReference type="Pfam" id="PF00992">
    <property type="entry name" value="Troponin"/>
    <property type="match status" value="2"/>
</dbReference>
<keyword evidence="5" id="KW-0007">Acetylation</keyword>
<feature type="compositionally biased region" description="Basic and acidic residues" evidence="7">
    <location>
        <begin position="583"/>
        <end position="593"/>
    </location>
</feature>
<dbReference type="InterPro" id="IPR038077">
    <property type="entry name" value="Troponin_sf"/>
</dbReference>
<evidence type="ECO:0000313" key="9">
    <source>
        <dbReference type="Proteomes" id="UP000242450"/>
    </source>
</evidence>
<evidence type="ECO:0000256" key="7">
    <source>
        <dbReference type="SAM" id="MobiDB-lite"/>
    </source>
</evidence>
<dbReference type="Pfam" id="PF02029">
    <property type="entry name" value="Caldesmon"/>
    <property type="match status" value="1"/>
</dbReference>
<evidence type="ECO:0000256" key="6">
    <source>
        <dbReference type="ARBA" id="ARBA00023179"/>
    </source>
</evidence>
<feature type="region of interest" description="Disordered" evidence="7">
    <location>
        <begin position="247"/>
        <end position="281"/>
    </location>
</feature>
<proteinExistence type="inferred from homology"/>
<keyword evidence="9" id="KW-1185">Reference proteome</keyword>
<dbReference type="GO" id="GO:0031013">
    <property type="term" value="F:troponin I binding"/>
    <property type="evidence" value="ECO:0007669"/>
    <property type="project" value="TreeGrafter"/>
</dbReference>
<dbReference type="InterPro" id="IPR027707">
    <property type="entry name" value="TNNT"/>
</dbReference>
<feature type="compositionally biased region" description="Basic and acidic residues" evidence="7">
    <location>
        <begin position="695"/>
        <end position="715"/>
    </location>
</feature>
<dbReference type="EMBL" id="MKHE01000002">
    <property type="protein sequence ID" value="OWK17256.1"/>
    <property type="molecule type" value="Genomic_DNA"/>
</dbReference>
<dbReference type="FunFam" id="1.20.5.350:FF:000001">
    <property type="entry name" value="Troponin T, fast skeletal muscle"/>
    <property type="match status" value="1"/>
</dbReference>
<feature type="region of interest" description="Disordered" evidence="7">
    <location>
        <begin position="637"/>
        <end position="754"/>
    </location>
</feature>
<sequence length="831" mass="91814">MSSSALLRRSSSRQGLESLLRLAAQWSVEDEEEAARERRRRDRERQLRAQDEDEGSPSPEQSEQEKLPHQRTSGTQGADELSPAEVRLEELHLSPDLEPREGLAAEAPEPSGPEEPVQGSPGLAGTEEAEVQRSQPALPISKIDERLEQYTQAVETAGRTPKLTRQPSIELPSMAVASTKSRWETGEVQAQSAAKSAPCKDIVAGDMSRRDLWEQKGGPKTSSTVKSTPSGKRYKFVATGHGKYEKLSQEQGTGQQHVLPPSLHAQGRTWSGPPSRPPNPTLLKKLLLTPALAPQPWPLLLRGLPTSPSDVALTATTVPGGEELWLLRSHKLPGKAPSVLGAATCRSLQVKSHNPCPARTVPPPPAVQKHPAAMSDEEVEHVEGKCGRQTLSASALDRKPRVGSVLPSQDQAFEAQTPAHEPRPLRRPPLTVGARQAGPPPLSRLAPCHPLTASSPLFYPLAEEYEEEASPPLPLSGSGDPQVGQGRAGPPGPREGCAAEALRVHDAHQPPWCPRPPPRGASLPGRPTPGPLTTVLFSLSLLLPPVPTTEEAQEEAPPPPAEVPEVHEEEEKPRPRLTAPKIPEGEKVDFDDIQKKRQNKDLMELQALIDSHFEARKKEEEELVALKERIEKRRAERAEQQRIRAEKERERQNRLANPCERVDPTGTRTFQKVPGPSRSSTPALRSWLGVGVCPQEEKARREEEDAKRRAEDDLKKKKALSSMGANYSSYLAKADQKRGKKQTAREMKKKVLAERRKPLNIDHLSEDKLRDKAKELWDTLYKLEMDKFEYGEKLKRQKYDIMNVRARVEMLAKFSKKAGTTAKGKVGGRWK</sequence>
<comment type="similarity">
    <text evidence="2">Belongs to the troponin T family.</text>
</comment>
<feature type="region of interest" description="Disordered" evidence="7">
    <location>
        <begin position="355"/>
        <end position="448"/>
    </location>
</feature>
<accession>A0A212DG79</accession>
<feature type="region of interest" description="Disordered" evidence="7">
    <location>
        <begin position="25"/>
        <end position="175"/>
    </location>
</feature>
<evidence type="ECO:0000256" key="5">
    <source>
        <dbReference type="ARBA" id="ARBA00022990"/>
    </source>
</evidence>
<dbReference type="OrthoDB" id="330499at2759"/>
<dbReference type="InterPro" id="IPR006018">
    <property type="entry name" value="Caldesmon_LSP"/>
</dbReference>
<dbReference type="GO" id="GO:0030172">
    <property type="term" value="F:troponin C binding"/>
    <property type="evidence" value="ECO:0007669"/>
    <property type="project" value="TreeGrafter"/>
</dbReference>
<evidence type="ECO:0000256" key="2">
    <source>
        <dbReference type="ARBA" id="ARBA00008330"/>
    </source>
</evidence>
<dbReference type="GO" id="GO:0045214">
    <property type="term" value="P:sarcomere organization"/>
    <property type="evidence" value="ECO:0007669"/>
    <property type="project" value="TreeGrafter"/>
</dbReference>
<feature type="compositionally biased region" description="Basic and acidic residues" evidence="7">
    <location>
        <begin position="86"/>
        <end position="103"/>
    </location>
</feature>
<dbReference type="GO" id="GO:0005861">
    <property type="term" value="C:troponin complex"/>
    <property type="evidence" value="ECO:0007669"/>
    <property type="project" value="InterPro"/>
</dbReference>
<feature type="compositionally biased region" description="Basic and acidic residues" evidence="7">
    <location>
        <begin position="564"/>
        <end position="574"/>
    </location>
</feature>
<dbReference type="GO" id="GO:0003779">
    <property type="term" value="F:actin binding"/>
    <property type="evidence" value="ECO:0007669"/>
    <property type="project" value="InterPro"/>
</dbReference>
<keyword evidence="6" id="KW-0514">Muscle protein</keyword>
<evidence type="ECO:0000256" key="3">
    <source>
        <dbReference type="ARBA" id="ARBA00014961"/>
    </source>
</evidence>
<dbReference type="Gene3D" id="1.20.5.350">
    <property type="match status" value="1"/>
</dbReference>
<dbReference type="InterPro" id="IPR001978">
    <property type="entry name" value="Troponin"/>
</dbReference>
<dbReference type="PANTHER" id="PTHR11521">
    <property type="entry name" value="TROPONIN T"/>
    <property type="match status" value="1"/>
</dbReference>
<dbReference type="AlphaFoldDB" id="A0A212DG79"/>
<dbReference type="InterPro" id="IPR002211">
    <property type="entry name" value="Lymphspecific"/>
</dbReference>
<organism evidence="8 9">
    <name type="scientific">Cervus elaphus hippelaphus</name>
    <name type="common">European red deer</name>
    <dbReference type="NCBI Taxonomy" id="46360"/>
    <lineage>
        <taxon>Eukaryota</taxon>
        <taxon>Metazoa</taxon>
        <taxon>Chordata</taxon>
        <taxon>Craniata</taxon>
        <taxon>Vertebrata</taxon>
        <taxon>Euteleostomi</taxon>
        <taxon>Mammalia</taxon>
        <taxon>Eutheria</taxon>
        <taxon>Laurasiatheria</taxon>
        <taxon>Artiodactyla</taxon>
        <taxon>Ruminantia</taxon>
        <taxon>Pecora</taxon>
        <taxon>Cervidae</taxon>
        <taxon>Cervinae</taxon>
        <taxon>Cervus</taxon>
    </lineage>
</organism>
<dbReference type="GO" id="GO:0007165">
    <property type="term" value="P:signal transduction"/>
    <property type="evidence" value="ECO:0007669"/>
    <property type="project" value="InterPro"/>
</dbReference>
<evidence type="ECO:0000313" key="8">
    <source>
        <dbReference type="EMBL" id="OWK17256.1"/>
    </source>
</evidence>
<feature type="region of interest" description="Disordered" evidence="7">
    <location>
        <begin position="210"/>
        <end position="231"/>
    </location>
</feature>
<dbReference type="Proteomes" id="UP000242450">
    <property type="component" value="Chromosome 2"/>
</dbReference>
<dbReference type="PANTHER" id="PTHR11521:SF4">
    <property type="entry name" value="TROPONIN T, FAST SKELETAL MUSCLE"/>
    <property type="match status" value="1"/>
</dbReference>
<evidence type="ECO:0000256" key="4">
    <source>
        <dbReference type="ARBA" id="ARBA00022553"/>
    </source>
</evidence>
<feature type="region of interest" description="Disordered" evidence="7">
    <location>
        <begin position="465"/>
        <end position="532"/>
    </location>
</feature>
<feature type="compositionally biased region" description="Basic and acidic residues" evidence="7">
    <location>
        <begin position="743"/>
        <end position="754"/>
    </location>
</feature>
<dbReference type="GO" id="GO:0006937">
    <property type="term" value="P:regulation of muscle contraction"/>
    <property type="evidence" value="ECO:0007669"/>
    <property type="project" value="InterPro"/>
</dbReference>
<dbReference type="GO" id="GO:0005523">
    <property type="term" value="F:tropomyosin binding"/>
    <property type="evidence" value="ECO:0007669"/>
    <property type="project" value="TreeGrafter"/>
</dbReference>
<reference evidence="8 9" key="1">
    <citation type="journal article" date="2018" name="Mol. Genet. Genomics">
        <title>The red deer Cervus elaphus genome CerEla1.0: sequencing, annotating, genes, and chromosomes.</title>
        <authorList>
            <person name="Bana N.A."/>
            <person name="Nyiri A."/>
            <person name="Nagy J."/>
            <person name="Frank K."/>
            <person name="Nagy T."/>
            <person name="Steger V."/>
            <person name="Schiller M."/>
            <person name="Lakatos P."/>
            <person name="Sugar L."/>
            <person name="Horn P."/>
            <person name="Barta E."/>
            <person name="Orosz L."/>
        </authorList>
    </citation>
    <scope>NUCLEOTIDE SEQUENCE [LARGE SCALE GENOMIC DNA]</scope>
    <source>
        <strain evidence="8">Hungarian</strain>
    </source>
</reference>
<comment type="caution">
    <text evidence="8">The sequence shown here is derived from an EMBL/GenBank/DDBJ whole genome shotgun (WGS) entry which is preliminary data.</text>
</comment>
<dbReference type="PRINTS" id="PR01083">
    <property type="entry name" value="LYMPHSPCIFIC"/>
</dbReference>
<evidence type="ECO:0000256" key="1">
    <source>
        <dbReference type="ARBA" id="ARBA00003363"/>
    </source>
</evidence>
<dbReference type="GO" id="GO:0003009">
    <property type="term" value="P:skeletal muscle contraction"/>
    <property type="evidence" value="ECO:0007669"/>
    <property type="project" value="TreeGrafter"/>
</dbReference>
<gene>
    <name evidence="8" type="ORF">Celaphus_00013114</name>
</gene>
<keyword evidence="4" id="KW-0597">Phosphoprotein</keyword>
<name>A0A212DG79_CEREH</name>
<protein>
    <recommendedName>
        <fullName evidence="3">Troponin T, fast skeletal muscle</fullName>
    </recommendedName>
</protein>
<feature type="region of interest" description="Disordered" evidence="7">
    <location>
        <begin position="545"/>
        <end position="593"/>
    </location>
</feature>
<dbReference type="SUPFAM" id="SSF90250">
    <property type="entry name" value="Troponin coil-coiled subunits"/>
    <property type="match status" value="1"/>
</dbReference>
<comment type="function">
    <text evidence="1">Troponin T is the tropomyosin-binding subunit of troponin, the thin filament regulatory complex which confers calcium-sensitivity to striated muscle actomyosin ATPase activity.</text>
</comment>
<feature type="compositionally biased region" description="Low complexity" evidence="7">
    <location>
        <begin position="216"/>
        <end position="231"/>
    </location>
</feature>